<dbReference type="EMBL" id="LR828257">
    <property type="protein sequence ID" value="CAD0341151.1"/>
    <property type="molecule type" value="Genomic_DNA"/>
</dbReference>
<evidence type="ECO:0000313" key="4">
    <source>
        <dbReference type="Proteomes" id="UP000515406"/>
    </source>
</evidence>
<organism evidence="2 4">
    <name type="scientific">Xanthomonas hortorum pv. vitians</name>
    <dbReference type="NCBI Taxonomy" id="83224"/>
    <lineage>
        <taxon>Bacteria</taxon>
        <taxon>Pseudomonadati</taxon>
        <taxon>Pseudomonadota</taxon>
        <taxon>Gammaproteobacteria</taxon>
        <taxon>Lysobacterales</taxon>
        <taxon>Lysobacteraceae</taxon>
        <taxon>Xanthomonas</taxon>
    </lineage>
</organism>
<feature type="region of interest" description="Disordered" evidence="1">
    <location>
        <begin position="1171"/>
        <end position="1219"/>
    </location>
</feature>
<evidence type="ECO:0008006" key="6">
    <source>
        <dbReference type="Google" id="ProtNLM"/>
    </source>
</evidence>
<sequence>MPSSNPLFQGHHALEQQVFAEDPLLQALVESGRFHKDVATNLINLPSDRALAHTLGVSPHSGGPLRAYKTGTMLALSDLASTKDGMAALNGDEGALDRMAMKVQRLSDAAQVALVNGELHTNAGLNQTRDQARAITNAFFDDPISNSPTSYASKNVMQMDAHGQASWNTRQWAVVTHNEGRIVSTLNHLQSSGQPLTRGGNLDLQRHGLSQAISDAYHGGELTLSPGGVAVVENTLGAEAARPLRVPRGQSGAASMEVLLGNASASTLVRSGGLLATGADAVLTARRSAELLEQGNATAAQSEVTHALARNFGGWAGGASTAAALGGSGFVPAALVVGDALLMSKAFDKGADLLDNRAIYHQTDKTGVEWQFNGRNWQREAAIDLAQDGRRTSGEQPVVASYGKSQELGALANAKAVELALGKAPPPQDPFNLPAQASDQVGLDNQNWQRNPERQTWERQVRTAASGTDEIGSYALQLAPPERVQQLNQEALARIESNIATGREAITAAYLENHAAQRAQAYGVGVPAAVQAAQAKSGAVLGSDAQLYQRTGSGQWAGKDGVASGNLAVELELTDQLRQPSLERSQEALAAIQALPAPTAAQLEHNELLHRYRAAGVDLNVNPQTQQAVALASQRTMDANGITGPTMQQLQRNASGQYGYDSPIAHLQRGSDGVTRVVAVTSSEDIRQALGEVRGLRHEPSTLARAPEATGDADTSTSDSSNPQQVLDIQARMQASVAAQARQEREQQDRLAQEQHAAQVREHLHQAQPEREDQSQSEQAVQAQAMLEGQRQAEQQREQEDHQLQERESREVQQRQAQERQAEDNQQREQQDRQAQDARQVEAQEAQARQAQDQQQQVQGLEQQQAQRQESSPQPGTQLHAQDAAPAQQSTRAELQQEGASQQPQNQHARENLARNTSDPLKQTHSPSDAQPHRAQEAERTLEIQAVENRDTAQLQVLSSEGPESCNQPSQGAEADAVPPALHQQVQTHPAEIEQASVRQQDVAREHEAEPVRVMAPTTPATAEPLIASQATALTTPEERETKAEQPRPSGALHVYQEAALLPAAHLAQAREQSLEASAENRFPAGSAEAEDLRTQSTPAQDRSPADPGGALFLEETMRSLRQLQQEIEAADREDERFHQEWKEYRERGEPYPFARDGARDQESGSIDAFSAHEQGQRSPSEAVEQTDAFPPLAQRSTGPGGRDGSNDSSQIERKSITGDPDVDEVLYALDSKNELAIEQALNRVANSAATQALLNKGNDFLDAQAQQEALEHVATRQALGMDVSAEINTSRGPVMVMTLPEFAKGPMQSGPQGDGGGAGDGGGGGGGGGG</sequence>
<dbReference type="Proteomes" id="UP000515406">
    <property type="component" value="Chromosome"/>
</dbReference>
<dbReference type="EMBL" id="JAWMQI010000061">
    <property type="protein sequence ID" value="MDV7249753.1"/>
    <property type="molecule type" value="Genomic_DNA"/>
</dbReference>
<feature type="region of interest" description="Disordered" evidence="1">
    <location>
        <begin position="692"/>
        <end position="1053"/>
    </location>
</feature>
<protein>
    <recommendedName>
        <fullName evidence="6">Large Ala/Gln-rich protein</fullName>
    </recommendedName>
</protein>
<dbReference type="EMBL" id="LR828257">
    <property type="protein sequence ID" value="CAD0341143.1"/>
    <property type="molecule type" value="Genomic_DNA"/>
</dbReference>
<feature type="compositionally biased region" description="Polar residues" evidence="1">
    <location>
        <begin position="887"/>
        <end position="907"/>
    </location>
</feature>
<feature type="compositionally biased region" description="Basic and acidic residues" evidence="1">
    <location>
        <begin position="794"/>
        <end position="842"/>
    </location>
</feature>
<feature type="compositionally biased region" description="Basic and acidic residues" evidence="1">
    <location>
        <begin position="742"/>
        <end position="774"/>
    </location>
</feature>
<accession>A0A6V7DUS5</accession>
<reference evidence="2 4" key="1">
    <citation type="submission" date="2020-07" db="EMBL/GenBank/DDBJ databases">
        <authorList>
            <person name="Pothier F. J."/>
        </authorList>
    </citation>
    <scope>NUCLEOTIDE SEQUENCE [LARGE SCALE GENOMIC DNA]</scope>
    <source>
        <strain evidence="2 4">CFBP 498</strain>
    </source>
</reference>
<proteinExistence type="predicted"/>
<dbReference type="Proteomes" id="UP001187425">
    <property type="component" value="Unassembled WGS sequence"/>
</dbReference>
<feature type="compositionally biased region" description="Basic and acidic residues" evidence="1">
    <location>
        <begin position="1037"/>
        <end position="1046"/>
    </location>
</feature>
<feature type="compositionally biased region" description="Low complexity" evidence="1">
    <location>
        <begin position="709"/>
        <end position="721"/>
    </location>
</feature>
<dbReference type="RefSeq" id="WP_095574822.1">
    <property type="nucleotide sequence ID" value="NZ_CP060399.1"/>
</dbReference>
<keyword evidence="4" id="KW-1185">Reference proteome</keyword>
<reference evidence="3 5" key="2">
    <citation type="submission" date="2023-10" db="EMBL/GenBank/DDBJ databases">
        <title>A new tool for lettuce pathogen research.</title>
        <authorList>
            <person name="Horton K.N."/>
            <person name="Cseke L.J."/>
            <person name="Badiwe M."/>
            <person name="Tesfaye D."/>
            <person name="Klein A."/>
            <person name="Su J."/>
            <person name="Potnis N."/>
            <person name="Gassmann W."/>
        </authorList>
    </citation>
    <scope>NUCLEOTIDE SEQUENCE [LARGE SCALE GENOMIC DNA]</scope>
    <source>
        <strain evidence="3 5">JSKH1901</strain>
    </source>
</reference>
<evidence type="ECO:0000313" key="5">
    <source>
        <dbReference type="Proteomes" id="UP001187425"/>
    </source>
</evidence>
<evidence type="ECO:0000256" key="1">
    <source>
        <dbReference type="SAM" id="MobiDB-lite"/>
    </source>
</evidence>
<feature type="compositionally biased region" description="Low complexity" evidence="1">
    <location>
        <begin position="776"/>
        <end position="793"/>
    </location>
</feature>
<evidence type="ECO:0000313" key="3">
    <source>
        <dbReference type="EMBL" id="MDV7249753.1"/>
    </source>
</evidence>
<name>A0A6V7DUS5_9XANT</name>
<feature type="region of interest" description="Disordered" evidence="1">
    <location>
        <begin position="1304"/>
        <end position="1331"/>
    </location>
</feature>
<feature type="compositionally biased region" description="Gly residues" evidence="1">
    <location>
        <begin position="1313"/>
        <end position="1331"/>
    </location>
</feature>
<feature type="compositionally biased region" description="Polar residues" evidence="1">
    <location>
        <begin position="914"/>
        <end position="929"/>
    </location>
</feature>
<gene>
    <name evidence="2" type="ORF">CFBP498_27690</name>
    <name evidence="3" type="ORF">R4K57_15315</name>
</gene>
<feature type="compositionally biased region" description="Basic and acidic residues" evidence="1">
    <location>
        <begin position="931"/>
        <end position="942"/>
    </location>
</feature>
<evidence type="ECO:0000313" key="2">
    <source>
        <dbReference type="EMBL" id="CAD0341151.1"/>
    </source>
</evidence>
<dbReference type="GeneID" id="55512152"/>
<feature type="region of interest" description="Disordered" evidence="1">
    <location>
        <begin position="1069"/>
        <end position="1118"/>
    </location>
</feature>
<feature type="compositionally biased region" description="Basic and acidic residues" evidence="1">
    <location>
        <begin position="1002"/>
        <end position="1011"/>
    </location>
</feature>
<feature type="compositionally biased region" description="Low complexity" evidence="1">
    <location>
        <begin position="843"/>
        <end position="869"/>
    </location>
</feature>
<feature type="compositionally biased region" description="Polar residues" evidence="1">
    <location>
        <begin position="870"/>
        <end position="880"/>
    </location>
</feature>